<evidence type="ECO:0000313" key="1">
    <source>
        <dbReference type="EMBL" id="KAA6387941.1"/>
    </source>
</evidence>
<gene>
    <name evidence="1" type="ORF">EZS28_016532</name>
</gene>
<name>A0A5J4VZ31_9EUKA</name>
<organism evidence="1 2">
    <name type="scientific">Streblomastix strix</name>
    <dbReference type="NCBI Taxonomy" id="222440"/>
    <lineage>
        <taxon>Eukaryota</taxon>
        <taxon>Metamonada</taxon>
        <taxon>Preaxostyla</taxon>
        <taxon>Oxymonadida</taxon>
        <taxon>Streblomastigidae</taxon>
        <taxon>Streblomastix</taxon>
    </lineage>
</organism>
<reference evidence="1 2" key="1">
    <citation type="submission" date="2019-03" db="EMBL/GenBank/DDBJ databases">
        <title>Single cell metagenomics reveals metabolic interactions within the superorganism composed of flagellate Streblomastix strix and complex community of Bacteroidetes bacteria on its surface.</title>
        <authorList>
            <person name="Treitli S.C."/>
            <person name="Kolisko M."/>
            <person name="Husnik F."/>
            <person name="Keeling P."/>
            <person name="Hampl V."/>
        </authorList>
    </citation>
    <scope>NUCLEOTIDE SEQUENCE [LARGE SCALE GENOMIC DNA]</scope>
    <source>
        <strain evidence="1">ST1C</strain>
    </source>
</reference>
<dbReference type="Proteomes" id="UP000324800">
    <property type="component" value="Unassembled WGS sequence"/>
</dbReference>
<evidence type="ECO:0000313" key="2">
    <source>
        <dbReference type="Proteomes" id="UP000324800"/>
    </source>
</evidence>
<sequence>MSGETTVLAKIQKNSGKIRPAAKKEGVGQIAQMLAYLFKSLPLPPEIRIKVIHQFKTTNPPDFNELPLLAEYQENHDVTLANQFEMEFFKKIFYF</sequence>
<accession>A0A5J4VZ31</accession>
<dbReference type="EMBL" id="SNRW01004179">
    <property type="protein sequence ID" value="KAA6387941.1"/>
    <property type="molecule type" value="Genomic_DNA"/>
</dbReference>
<dbReference type="AlphaFoldDB" id="A0A5J4VZ31"/>
<proteinExistence type="predicted"/>
<comment type="caution">
    <text evidence="1">The sequence shown here is derived from an EMBL/GenBank/DDBJ whole genome shotgun (WGS) entry which is preliminary data.</text>
</comment>
<protein>
    <submittedName>
        <fullName evidence="1">Uncharacterized protein</fullName>
    </submittedName>
</protein>